<feature type="coiled-coil region" evidence="5">
    <location>
        <begin position="458"/>
        <end position="602"/>
    </location>
</feature>
<dbReference type="OMA" id="NSKNCDE"/>
<evidence type="ECO:0000256" key="4">
    <source>
        <dbReference type="ARBA" id="ARBA00045182"/>
    </source>
</evidence>
<reference evidence="7" key="2">
    <citation type="submission" date="2025-08" db="UniProtKB">
        <authorList>
            <consortium name="Ensembl"/>
        </authorList>
    </citation>
    <scope>IDENTIFICATION</scope>
</reference>
<feature type="region of interest" description="Disordered" evidence="6">
    <location>
        <begin position="800"/>
        <end position="824"/>
    </location>
</feature>
<dbReference type="Ensembl" id="ENSLOCT00000000611.1">
    <property type="protein sequence ID" value="ENSLOCP00000000610.1"/>
    <property type="gene ID" value="ENSLOCG00000000553.1"/>
</dbReference>
<dbReference type="GO" id="GO:0060287">
    <property type="term" value="P:epithelial cilium movement involved in determination of left/right asymmetry"/>
    <property type="evidence" value="ECO:0000318"/>
    <property type="project" value="GO_Central"/>
</dbReference>
<proteinExistence type="inferred from homology"/>
<feature type="compositionally biased region" description="Polar residues" evidence="6">
    <location>
        <begin position="900"/>
        <end position="911"/>
    </location>
</feature>
<evidence type="ECO:0000256" key="5">
    <source>
        <dbReference type="SAM" id="Coils"/>
    </source>
</evidence>
<protein>
    <recommendedName>
        <fullName evidence="2">Coiled-coil domain-containing protein 39</fullName>
    </recommendedName>
</protein>
<feature type="coiled-coil region" evidence="5">
    <location>
        <begin position="262"/>
        <end position="401"/>
    </location>
</feature>
<dbReference type="Bgee" id="ENSLOCG00000000553">
    <property type="expression patterns" value="Expressed in muscle tissue and 13 other cell types or tissues"/>
</dbReference>
<dbReference type="PANTHER" id="PTHR18962:SF0">
    <property type="entry name" value="COILED-COIL DOMAIN-CONTAINING PROTEIN 39"/>
    <property type="match status" value="1"/>
</dbReference>
<evidence type="ECO:0000256" key="1">
    <source>
        <dbReference type="ARBA" id="ARBA00005805"/>
    </source>
</evidence>
<dbReference type="OrthoDB" id="10259720at2759"/>
<reference evidence="8" key="1">
    <citation type="submission" date="2011-12" db="EMBL/GenBank/DDBJ databases">
        <title>The Draft Genome of Lepisosteus oculatus.</title>
        <authorList>
            <consortium name="The Broad Institute Genome Assembly &amp; Analysis Group"/>
            <consortium name="Computational R&amp;D Group"/>
            <consortium name="and Sequencing Platform"/>
            <person name="Di Palma F."/>
            <person name="Alfoldi J."/>
            <person name="Johnson J."/>
            <person name="Berlin A."/>
            <person name="Gnerre S."/>
            <person name="Jaffe D."/>
            <person name="MacCallum I."/>
            <person name="Young S."/>
            <person name="Walker B.J."/>
            <person name="Lander E.S."/>
            <person name="Lindblad-Toh K."/>
        </authorList>
    </citation>
    <scope>NUCLEOTIDE SEQUENCE [LARGE SCALE GENOMIC DNA]</scope>
</reference>
<dbReference type="InterPro" id="IPR033290">
    <property type="entry name" value="CCDC39"/>
</dbReference>
<feature type="coiled-coil region" evidence="5">
    <location>
        <begin position="17"/>
        <end position="135"/>
    </location>
</feature>
<accession>W5LWV3</accession>
<dbReference type="KEGG" id="loc:102698770"/>
<evidence type="ECO:0000256" key="6">
    <source>
        <dbReference type="SAM" id="MobiDB-lite"/>
    </source>
</evidence>
<dbReference type="AlphaFoldDB" id="W5LWV3"/>
<dbReference type="STRING" id="7918.ENSLOCP00000000610"/>
<comment type="similarity">
    <text evidence="1">Belongs to the CCDC39 family.</text>
</comment>
<dbReference type="GeneID" id="102698770"/>
<dbReference type="PANTHER" id="PTHR18962">
    <property type="entry name" value="COILED-COIL DOMAIN-CONTAINING PROTEIN 39"/>
    <property type="match status" value="1"/>
</dbReference>
<dbReference type="eggNOG" id="ENOG502QS0D">
    <property type="taxonomic scope" value="Eukaryota"/>
</dbReference>
<feature type="region of interest" description="Disordered" evidence="6">
    <location>
        <begin position="870"/>
        <end position="954"/>
    </location>
</feature>
<evidence type="ECO:0000313" key="8">
    <source>
        <dbReference type="Proteomes" id="UP000018468"/>
    </source>
</evidence>
<evidence type="ECO:0000313" key="7">
    <source>
        <dbReference type="Ensembl" id="ENSLOCP00000000610.1"/>
    </source>
</evidence>
<dbReference type="CTD" id="339829"/>
<dbReference type="GO" id="GO:0036159">
    <property type="term" value="P:inner dynein arm assembly"/>
    <property type="evidence" value="ECO:0000318"/>
    <property type="project" value="GO_Central"/>
</dbReference>
<dbReference type="FunCoup" id="W5LWV3">
    <property type="interactions" value="88"/>
</dbReference>
<dbReference type="GO" id="GO:0005930">
    <property type="term" value="C:axoneme"/>
    <property type="evidence" value="ECO:0000318"/>
    <property type="project" value="GO_Central"/>
</dbReference>
<dbReference type="HOGENOM" id="CLU_009793_2_0_1"/>
<dbReference type="GO" id="GO:0005576">
    <property type="term" value="C:extracellular region"/>
    <property type="evidence" value="ECO:0007669"/>
    <property type="project" value="GOC"/>
</dbReference>
<dbReference type="GO" id="GO:0060285">
    <property type="term" value="P:cilium-dependent cell motility"/>
    <property type="evidence" value="ECO:0000318"/>
    <property type="project" value="GO_Central"/>
</dbReference>
<feature type="compositionally biased region" description="Low complexity" evidence="6">
    <location>
        <begin position="876"/>
        <end position="899"/>
    </location>
</feature>
<feature type="coiled-coil region" evidence="5">
    <location>
        <begin position="164"/>
        <end position="191"/>
    </location>
</feature>
<sequence>MSDAVLQQVGWDEGFAIPVANAENKALENELQKKQREKTNLENRLSEYKDRIQAMIDHLKNVKQELLHTQALCRAREKETESEEHFRALAQREKGRLQQEIVQLENSLAALREKRNTQENNIFKATEKLERLKCQLDWDQQTLEAWLEESAQKDEDSMAILKYAQQDEGKIKELTLRIEKMTVEANQKRKILDNELTETITAQIELDKTAEDFRQAHLERQELIRQWENTIEQMKKRDQEMDHCSLLLAQVKREIRERDAVIKEKKNFLEREVENNKEYEKKISSAERLAARLRLEYQEQENNRMQLQDELESLKGTVDRTATDLQAMRSQLANMKKEIQDKNNKLKASRQQNVALEEKLQYVTDAAVSVEERATRMEQMLKEEEQTIKDIDCQLHRLRELLFKRTQELQDLKTKEKNTVAEISGSKAGLSNLKSRLNKLDNDSLKQQEIIYNQDFQIQLLERKMSRLKGEVNTEEKQALEARVAELTHSLEEKKKIASLLTAQLKKLQDDIRYIKKEMEKTGADKSDLTSKIEELNLFNENSEKELKKIRQQKQDTMVEDNILKLEVKRLRDLLYNKADNVLSLEKRRLQLQTAMKEREEEIKVHRDMLQTQIKLIDQERQGISAELHERFSKIDKLKKRYEILMISMAAPEGEEEKSQAYYVIKAAQEKEELQQQGDDLDEKIRKAEKEIRALENTLHVINSRNTTYRKSFNKVTETSEEYQEKVKLEEQRKAVEEKYKYKRRQIRELQEDIQGMNSTLDNLLKEEAAENEKNENMQSRILTLNRELESQKEKLERVTKQCSKLSREIRSAKKSRGETQEERDIDLRELKDFNRSVNKMLLDVMEEHPDLALALQMYFQQANLPLPVSASMPGSRQSSRPPSAQSSVSSRRVSSSRSGHNSAAAQSSPVKTVDLGLGLSVTSPSIQATSPRQSRPSSAASSSSSIRSQKSLK</sequence>
<reference evidence="7" key="3">
    <citation type="submission" date="2025-09" db="UniProtKB">
        <authorList>
            <consortium name="Ensembl"/>
        </authorList>
    </citation>
    <scope>IDENTIFICATION</scope>
</reference>
<keyword evidence="8" id="KW-1185">Reference proteome</keyword>
<dbReference type="EMBL" id="AHAT01022365">
    <property type="status" value="NOT_ANNOTATED_CDS"/>
    <property type="molecule type" value="Genomic_DNA"/>
</dbReference>
<dbReference type="InParanoid" id="W5LWV3"/>
<keyword evidence="3 5" id="KW-0175">Coiled coil</keyword>
<dbReference type="GeneTree" id="ENSGT00390000015010"/>
<name>W5LWV3_LEPOC</name>
<dbReference type="EMBL" id="AHAT01022364">
    <property type="status" value="NOT_ANNOTATED_CDS"/>
    <property type="molecule type" value="Genomic_DNA"/>
</dbReference>
<dbReference type="Proteomes" id="UP000018468">
    <property type="component" value="Linkage group LG14"/>
</dbReference>
<feature type="compositionally biased region" description="Low complexity" evidence="6">
    <location>
        <begin position="928"/>
        <end position="954"/>
    </location>
</feature>
<comment type="function">
    <text evidence="4">Required for assembly of dynein regulatory complex (DRC) and inner dynein arm (IDA) complexes, which are responsible for ciliary beat regulation, thereby playing a central role in motility in cilia and flagella. Probably acts together with CCDC40 to form a molecular ruler that determines the 96 nanometer (nm) repeat length and arrangements of components in cilia and flagella. Not required for outer dynein arm complexes assembly.</text>
</comment>
<organism evidence="7 8">
    <name type="scientific">Lepisosteus oculatus</name>
    <name type="common">Spotted gar</name>
    <dbReference type="NCBI Taxonomy" id="7918"/>
    <lineage>
        <taxon>Eukaryota</taxon>
        <taxon>Metazoa</taxon>
        <taxon>Chordata</taxon>
        <taxon>Craniata</taxon>
        <taxon>Vertebrata</taxon>
        <taxon>Euteleostomi</taxon>
        <taxon>Actinopterygii</taxon>
        <taxon>Neopterygii</taxon>
        <taxon>Holostei</taxon>
        <taxon>Semionotiformes</taxon>
        <taxon>Lepisosteidae</taxon>
        <taxon>Lepisosteus</taxon>
    </lineage>
</organism>
<evidence type="ECO:0000256" key="2">
    <source>
        <dbReference type="ARBA" id="ARBA00016725"/>
    </source>
</evidence>
<dbReference type="RefSeq" id="XP_015216359.1">
    <property type="nucleotide sequence ID" value="XM_015360873.2"/>
</dbReference>
<evidence type="ECO:0000256" key="3">
    <source>
        <dbReference type="ARBA" id="ARBA00023054"/>
    </source>
</evidence>
<dbReference type="Pfam" id="PF24161">
    <property type="entry name" value="CCDC39"/>
    <property type="match status" value="1"/>
</dbReference>